<evidence type="ECO:0000256" key="5">
    <source>
        <dbReference type="ARBA" id="ARBA00023315"/>
    </source>
</evidence>
<keyword evidence="4" id="KW-0443">Lipid metabolism</keyword>
<evidence type="ECO:0000313" key="7">
    <source>
        <dbReference type="Proteomes" id="UP001564626"/>
    </source>
</evidence>
<sequence>MSPDAALAAVTSPAASRYSMVVTRDPLDVLAAQRLRAQVLGAEWGVPLGAFDQDRFDDHCDHLLVRDDLSGAVVGTYRLLPPQRSAAGLYSAEEFDLTALDPLRPGLVEAGRSCVHPDHRNGAVVGLVWSGIARYLDEHGHRWLAGCASVPLDDGGALAARVWDAVSRRHYAPPRHRVHPHREFRPGPTTARGPLPPLLRGYLRLGAQVCGRPAHDEEFGVADFFVLLDFAAVDHRYLRYWGVAG</sequence>
<protein>
    <submittedName>
        <fullName evidence="6">GNAT family N-acetyltransferase</fullName>
    </submittedName>
</protein>
<dbReference type="EMBL" id="JBGEHV010000006">
    <property type="protein sequence ID" value="MEY8038765.1"/>
    <property type="molecule type" value="Genomic_DNA"/>
</dbReference>
<evidence type="ECO:0000256" key="2">
    <source>
        <dbReference type="ARBA" id="ARBA00022516"/>
    </source>
</evidence>
<dbReference type="Pfam" id="PF13444">
    <property type="entry name" value="Acetyltransf_5"/>
    <property type="match status" value="1"/>
</dbReference>
<organism evidence="6 7">
    <name type="scientific">Saccharopolyspora cebuensis</name>
    <dbReference type="NCBI Taxonomy" id="418759"/>
    <lineage>
        <taxon>Bacteria</taxon>
        <taxon>Bacillati</taxon>
        <taxon>Actinomycetota</taxon>
        <taxon>Actinomycetes</taxon>
        <taxon>Pseudonocardiales</taxon>
        <taxon>Pseudonocardiaceae</taxon>
        <taxon>Saccharopolyspora</taxon>
    </lineage>
</organism>
<keyword evidence="3" id="KW-0808">Transferase</keyword>
<gene>
    <name evidence="6" type="ORF">AB8O55_05090</name>
</gene>
<dbReference type="SUPFAM" id="SSF55729">
    <property type="entry name" value="Acyl-CoA N-acyltransferases (Nat)"/>
    <property type="match status" value="1"/>
</dbReference>
<comment type="caution">
    <text evidence="6">The sequence shown here is derived from an EMBL/GenBank/DDBJ whole genome shotgun (WGS) entry which is preliminary data.</text>
</comment>
<keyword evidence="7" id="KW-1185">Reference proteome</keyword>
<proteinExistence type="predicted"/>
<accession>A0ABV4CCE4</accession>
<dbReference type="InterPro" id="IPR016181">
    <property type="entry name" value="Acyl_CoA_acyltransferase"/>
</dbReference>
<evidence type="ECO:0000256" key="1">
    <source>
        <dbReference type="ARBA" id="ARBA00005189"/>
    </source>
</evidence>
<dbReference type="Gene3D" id="3.40.630.30">
    <property type="match status" value="1"/>
</dbReference>
<dbReference type="PANTHER" id="PTHR37323:SF1">
    <property type="entry name" value="L-ORNITHINE N(ALPHA)-ACYLTRANSFERASE"/>
    <property type="match status" value="1"/>
</dbReference>
<name>A0ABV4CCE4_9PSEU</name>
<dbReference type="RefSeq" id="WP_345367718.1">
    <property type="nucleotide sequence ID" value="NZ_BAABII010000019.1"/>
</dbReference>
<keyword evidence="5" id="KW-0012">Acyltransferase</keyword>
<keyword evidence="2" id="KW-0444">Lipid biosynthesis</keyword>
<reference evidence="6 7" key="1">
    <citation type="submission" date="2024-08" db="EMBL/GenBank/DDBJ databases">
        <title>Genome mining of Saccharopolyspora cebuensis PGLac3 from Nigerian medicinal plant.</title>
        <authorList>
            <person name="Ezeobiora C.E."/>
            <person name="Igbokwe N.H."/>
            <person name="Amin D.H."/>
            <person name="Mendie U.E."/>
        </authorList>
    </citation>
    <scope>NUCLEOTIDE SEQUENCE [LARGE SCALE GENOMIC DNA]</scope>
    <source>
        <strain evidence="6 7">PGLac3</strain>
    </source>
</reference>
<evidence type="ECO:0000256" key="3">
    <source>
        <dbReference type="ARBA" id="ARBA00022679"/>
    </source>
</evidence>
<evidence type="ECO:0000313" key="6">
    <source>
        <dbReference type="EMBL" id="MEY8038765.1"/>
    </source>
</evidence>
<dbReference type="InterPro" id="IPR052351">
    <property type="entry name" value="Ornithine_N-alpha-AT"/>
</dbReference>
<comment type="pathway">
    <text evidence="1">Lipid metabolism.</text>
</comment>
<evidence type="ECO:0000256" key="4">
    <source>
        <dbReference type="ARBA" id="ARBA00023098"/>
    </source>
</evidence>
<dbReference type="Proteomes" id="UP001564626">
    <property type="component" value="Unassembled WGS sequence"/>
</dbReference>
<dbReference type="PANTHER" id="PTHR37323">
    <property type="entry name" value="GCN5-RELATED N-ACETYLTRANSFERASE"/>
    <property type="match status" value="1"/>
</dbReference>